<protein>
    <submittedName>
        <fullName evidence="1">Uncharacterized protein</fullName>
    </submittedName>
</protein>
<accession>A0A173GC94</accession>
<dbReference type="KEGG" id="vg:29060009"/>
<dbReference type="RefSeq" id="YP_009282155.1">
    <property type="nucleotide sequence ID" value="NC_031034.1"/>
</dbReference>
<gene>
    <name evidence="1" type="ORF">SALINJAH_201</name>
</gene>
<proteinExistence type="predicted"/>
<evidence type="ECO:0000313" key="1">
    <source>
        <dbReference type="EMBL" id="ANH50758.1"/>
    </source>
</evidence>
<name>A0A173GC94_9CAUD</name>
<dbReference type="EMBL" id="KX011169">
    <property type="protein sequence ID" value="ANH50758.1"/>
    <property type="molecule type" value="Genomic_DNA"/>
</dbReference>
<dbReference type="Proteomes" id="UP000203219">
    <property type="component" value="Segment"/>
</dbReference>
<reference evidence="2" key="1">
    <citation type="submission" date="2016-04" db="EMBL/GenBank/DDBJ databases">
        <authorList>
            <person name="Adebesin M.O."/>
            <person name="Ahama K."/>
            <person name="Alekasir E.M."/>
            <person name="Ali S."/>
            <person name="Aligholizadeh E."/>
            <person name="Allison J.M."/>
            <person name="Alzaher A."/>
            <person name="Andaya C.D."/>
            <person name="Asfaw S."/>
            <person name="Bansal N."/>
            <person name="Beauchard M.A."/>
            <person name="Betancourt K.A."/>
            <person name="Bhatia B."/>
            <person name="Boretti N.A."/>
            <person name="Brondi J.N."/>
            <person name="Byrd C.E."/>
            <person name="Cao A."/>
            <person name="Cardosa E.A."/>
            <person name="Carter A."/>
            <person name="Chen S."/>
            <person name="Chen Y."/>
            <person name="Clara V.K."/>
            <person name="Cobuzzi M."/>
            <person name="Conn O.L."/>
            <person name="Crosby I.A."/>
            <person name="Daly S.B."/>
            <person name="Depaz I.X."/>
            <person name="Dhaurali S."/>
            <person name="Dowdy K.M."/>
            <person name="Edokobi N.B."/>
            <person name="Ekanayake A.B."/>
            <person name="Ekekwe S.O."/>
            <person name="Emond M.A."/>
            <person name="Endres L."/>
            <person name="Eng S."/>
            <person name="Felkoski S.A."/>
            <person name="Gant C.D."/>
            <person name="Gaskin B."/>
            <person name="Gondal S."/>
            <person name="Gutmann J."/>
            <person name="Ha T.-A."/>
            <person name="Habteyes H."/>
            <person name="Hariri O."/>
            <person name="Healey R.M."/>
            <person name="Heins J.L."/>
            <person name="Henderson A.L."/>
            <person name="Hernandez F.M."/>
            <person name="Hoang P.T."/>
            <person name="Hope K.T."/>
            <person name="Husna A."/>
            <person name="Hussain A."/>
            <person name="Imani O."/>
            <person name="Jackson N.L."/>
            <person name="Jacob V.M."/>
            <person name="Kang C."/>
            <person name="Kantov R.M."/>
            <person name="Kavuru S."/>
            <person name="Kerr M.S."/>
            <person name="Khan O.A."/>
            <person name="Khan T.M."/>
            <person name="King T."/>
            <person name="Kulkarni R."/>
            <person name="Li A."/>
            <person name="Maczka C."/>
            <person name="Maisonet E."/>
            <person name="Majethia P.M."/>
            <person name="Malik D.A."/>
            <person name="Mariam A."/>
            <person name="Marquess E.B."/>
            <person name="Mattison J."/>
            <person name="Mcdonald N."/>
            <person name="Mehr S."/>
            <person name="Mengers S.R."/>
            <person name="Michaels D.P."/>
            <person name="Mondal S."/>
            <person name="Monney D.B."/>
            <person name="Nakhleh S.I."/>
            <person name="Ndubuizu N.C."/>
            <person name="Nguyen A.H."/>
            <person name="Nguyen K.M."/>
            <person name="Nguyen M.T."/>
            <person name="Nicholas M.L."/>
            <person name="Nimalan J.P."/>
            <person name="O'Connell R.A."/>
            <person name="Odoi E."/>
            <person name="Ojo L."/>
            <person name="Okoye A.E."/>
            <person name="Olateru-Olagbegi O."/>
            <person name="Osei K.V."/>
            <person name="Osei-Tutu A."/>
            <person name="Palilla A.M."/>
            <person name="Pancholi S."/>
            <person name="Park J.H."/>
            <person name="Patel K."/>
            <person name="Patel P."/>
            <person name="Pennington E."/>
            <person name="Peterson R.E."/>
            <person name="Pon J."/>
            <person name="Pourkarim H."/>
            <person name="Reed M.L."/>
            <person name="Rottman V."/>
            <person name="Salazar J."/>
            <person name="Samet S."/>
            <person name="Sendze O."/>
            <person name="Stelmack M.A."/>
            <person name="Stinnett R."/>
            <person name="Tchouaga A.L."/>
            <person name="Thompson E.M."/>
            <person name="Tran N.G."/>
            <person name="Truong T."/>
            <person name="Udo J.A."/>
            <person name="Verona L.T."/>
            <person name="Vu T.-Q."/>
            <person name="Wade J."/>
            <person name="Wang N.Q."/>
            <person name="Waters Z.M."/>
            <person name="Wellman R.J."/>
            <person name="Woldegabreal S."/>
            <person name="Yee A.C."/>
            <person name="Yirefu M."/>
            <person name="Zahangir S."/>
            <person name="Zhai Y."/>
            <person name="Devine C.L."/>
            <person name="Liao K."/>
            <person name="Prasad P.K."/>
            <person name="Ruthenberg K.J."/>
            <person name="Shonk J.A."/>
            <person name="Way M."/>
            <person name="Yousufi H.K."/>
            <person name="Cao L."/>
            <person name="Fox J."/>
            <person name="Hobbs E."/>
            <person name="Kilic S."/>
            <person name="Nunn R."/>
            <person name="Patel R."/>
            <person name="Rubenstein M."/>
            <person name="Cresawn S.G."/>
            <person name="Russell D.A."/>
            <person name="Pope W.H."/>
            <person name="Jacobs-Sera D."/>
            <person name="Hendrix R.W."/>
            <person name="Hatfull G.F."/>
            <person name="Erill I."/>
            <person name="Caruso S.M."/>
        </authorList>
    </citation>
    <scope>NUCLEOTIDE SEQUENCE [LARGE SCALE GENOMIC DNA]</scope>
</reference>
<evidence type="ECO:0000313" key="2">
    <source>
        <dbReference type="Proteomes" id="UP000203219"/>
    </source>
</evidence>
<sequence length="80" mass="9012">MRTITKKDLYKGVSDIDFSYRTDSDGVVVEFRPEIPFYIVGRVPCSTFISGEAYIIMNEECDTITVDTSLVDIHSVPEGE</sequence>
<organism evidence="1 2">
    <name type="scientific">Bacillus phage SalinJah</name>
    <dbReference type="NCBI Taxonomy" id="1837830"/>
    <lineage>
        <taxon>Viruses</taxon>
        <taxon>Duplodnaviria</taxon>
        <taxon>Heunggongvirae</taxon>
        <taxon>Uroviricota</taxon>
        <taxon>Caudoviricetes</taxon>
        <taxon>Herelleviridae</taxon>
        <taxon>Bastillevirinae</taxon>
        <taxon>Wphvirus</taxon>
        <taxon>Wphvirus BPS13</taxon>
    </lineage>
</organism>
<dbReference type="GeneID" id="29060009"/>